<dbReference type="InterPro" id="IPR033249">
    <property type="entry name" value="CLE_plant"/>
</dbReference>
<organism evidence="3 4">
    <name type="scientific">Medicago truncatula</name>
    <name type="common">Barrel medic</name>
    <name type="synonym">Medicago tribuloides</name>
    <dbReference type="NCBI Taxonomy" id="3880"/>
    <lineage>
        <taxon>Eukaryota</taxon>
        <taxon>Viridiplantae</taxon>
        <taxon>Streptophyta</taxon>
        <taxon>Embryophyta</taxon>
        <taxon>Tracheophyta</taxon>
        <taxon>Spermatophyta</taxon>
        <taxon>Magnoliopsida</taxon>
        <taxon>eudicotyledons</taxon>
        <taxon>Gunneridae</taxon>
        <taxon>Pentapetalae</taxon>
        <taxon>rosids</taxon>
        <taxon>fabids</taxon>
        <taxon>Fabales</taxon>
        <taxon>Fabaceae</taxon>
        <taxon>Papilionoideae</taxon>
        <taxon>50 kb inversion clade</taxon>
        <taxon>NPAAA clade</taxon>
        <taxon>Hologalegina</taxon>
        <taxon>IRL clade</taxon>
        <taxon>Trifolieae</taxon>
        <taxon>Medicago</taxon>
    </lineage>
</organism>
<accession>A0A396HYF7</accession>
<feature type="compositionally biased region" description="Polar residues" evidence="1">
    <location>
        <begin position="51"/>
        <end position="68"/>
    </location>
</feature>
<feature type="signal peptide" evidence="2">
    <location>
        <begin position="1"/>
        <end position="35"/>
    </location>
</feature>
<gene>
    <name evidence="3" type="ORF">MtrunA17_Chr5g0441431</name>
</gene>
<dbReference type="PANTHER" id="PTHR34545:SF1">
    <property type="entry name" value="CLAVATA3_ESR (CLE)-RELATED PROTEIN 22"/>
    <property type="match status" value="1"/>
</dbReference>
<evidence type="ECO:0000256" key="1">
    <source>
        <dbReference type="SAM" id="MobiDB-lite"/>
    </source>
</evidence>
<keyword evidence="2" id="KW-0732">Signal</keyword>
<sequence>MHDLCLENMMRLMSLFCFLWFLLLVLFLFNTSFSAQEYAKSQNFRTKSMSKFSPNFQAKGGSRQNSGEEGNEDVLGDEKRKIYTGPNPLHNR</sequence>
<protein>
    <recommendedName>
        <fullName evidence="5">Clavata3/ESR (CLE) gene family member</fullName>
    </recommendedName>
</protein>
<feature type="region of interest" description="Disordered" evidence="1">
    <location>
        <begin position="51"/>
        <end position="92"/>
    </location>
</feature>
<name>A0A396HYF7_MEDTR</name>
<reference evidence="4" key="1">
    <citation type="journal article" date="2018" name="Nat. Plants">
        <title>Whole-genome landscape of Medicago truncatula symbiotic genes.</title>
        <authorList>
            <person name="Pecrix Y."/>
            <person name="Staton S.E."/>
            <person name="Sallet E."/>
            <person name="Lelandais-Briere C."/>
            <person name="Moreau S."/>
            <person name="Carrere S."/>
            <person name="Blein T."/>
            <person name="Jardinaud M.F."/>
            <person name="Latrasse D."/>
            <person name="Zouine M."/>
            <person name="Zahm M."/>
            <person name="Kreplak J."/>
            <person name="Mayjonade B."/>
            <person name="Satge C."/>
            <person name="Perez M."/>
            <person name="Cauet S."/>
            <person name="Marande W."/>
            <person name="Chantry-Darmon C."/>
            <person name="Lopez-Roques C."/>
            <person name="Bouchez O."/>
            <person name="Berard A."/>
            <person name="Debelle F."/>
            <person name="Munos S."/>
            <person name="Bendahmane A."/>
            <person name="Berges H."/>
            <person name="Niebel A."/>
            <person name="Buitink J."/>
            <person name="Frugier F."/>
            <person name="Benhamed M."/>
            <person name="Crespi M."/>
            <person name="Gouzy J."/>
            <person name="Gamas P."/>
        </authorList>
    </citation>
    <scope>NUCLEOTIDE SEQUENCE [LARGE SCALE GENOMIC DNA]</scope>
    <source>
        <strain evidence="4">cv. Jemalong A17</strain>
    </source>
</reference>
<dbReference type="PANTHER" id="PTHR34545">
    <property type="entry name" value="CLAVATA3/ESR (CLE)-RELATED PROTEIN 22"/>
    <property type="match status" value="1"/>
</dbReference>
<evidence type="ECO:0000313" key="4">
    <source>
        <dbReference type="Proteomes" id="UP000265566"/>
    </source>
</evidence>
<dbReference type="EMBL" id="PSQE01000005">
    <property type="protein sequence ID" value="RHN57533.1"/>
    <property type="molecule type" value="Genomic_DNA"/>
</dbReference>
<evidence type="ECO:0000256" key="2">
    <source>
        <dbReference type="SAM" id="SignalP"/>
    </source>
</evidence>
<dbReference type="GO" id="GO:0048731">
    <property type="term" value="P:system development"/>
    <property type="evidence" value="ECO:0007669"/>
    <property type="project" value="InterPro"/>
</dbReference>
<proteinExistence type="predicted"/>
<evidence type="ECO:0008006" key="5">
    <source>
        <dbReference type="Google" id="ProtNLM"/>
    </source>
</evidence>
<evidence type="ECO:0000313" key="3">
    <source>
        <dbReference type="EMBL" id="RHN57533.1"/>
    </source>
</evidence>
<feature type="chain" id="PRO_5017303257" description="Clavata3/ESR (CLE) gene family member" evidence="2">
    <location>
        <begin position="36"/>
        <end position="92"/>
    </location>
</feature>
<comment type="caution">
    <text evidence="3">The sequence shown here is derived from an EMBL/GenBank/DDBJ whole genome shotgun (WGS) entry which is preliminary data.</text>
</comment>
<dbReference type="Proteomes" id="UP000265566">
    <property type="component" value="Chromosome 5"/>
</dbReference>
<dbReference type="Gramene" id="rna33092">
    <property type="protein sequence ID" value="RHN57533.1"/>
    <property type="gene ID" value="gene33092"/>
</dbReference>
<dbReference type="AlphaFoldDB" id="A0A396HYF7"/>